<sequence>MTSIAVLGASGFVGSAVSSHLRQCGADVRVIRAPRLVAAGTSADAIIEEASAYDGVVTDLTRFLRGAHCVVNAATLADATGPAWRALCGANALLPLLVQRACRRAGVQRLVHVSSAAVQGRVARLDESPNLFPFSAYSRSKAFGEECLRRLGSRPHTVLFRPTSVHGPDRSVTRSLARFAASGLASVAGTGRSPTPQVLLGNVGAAIGYVAVCPESPPEIVLQPSEGLTTAGLLRILGGKEPRHLPTVLARSLVDTAGGIGARSSRVAGQARRLEMVWFGQAQAEGWLAGKGWRAPLGVQAWQELAGAVRSEDRRGTSA</sequence>
<protein>
    <submittedName>
        <fullName evidence="2">dTDP-4-dehydrorhamnose reductase</fullName>
    </submittedName>
</protein>
<evidence type="ECO:0000313" key="3">
    <source>
        <dbReference type="Proteomes" id="UP000638648"/>
    </source>
</evidence>
<feature type="domain" description="NAD-dependent epimerase/dehydratase" evidence="1">
    <location>
        <begin position="4"/>
        <end position="182"/>
    </location>
</feature>
<evidence type="ECO:0000259" key="1">
    <source>
        <dbReference type="Pfam" id="PF01370"/>
    </source>
</evidence>
<keyword evidence="3" id="KW-1185">Reference proteome</keyword>
<dbReference type="Gene3D" id="3.40.50.720">
    <property type="entry name" value="NAD(P)-binding Rossmann-like Domain"/>
    <property type="match status" value="1"/>
</dbReference>
<dbReference type="PANTHER" id="PTHR43245">
    <property type="entry name" value="BIFUNCTIONAL POLYMYXIN RESISTANCE PROTEIN ARNA"/>
    <property type="match status" value="1"/>
</dbReference>
<comment type="caution">
    <text evidence="2">The sequence shown here is derived from an EMBL/GenBank/DDBJ whole genome shotgun (WGS) entry which is preliminary data.</text>
</comment>
<dbReference type="InterPro" id="IPR050177">
    <property type="entry name" value="Lipid_A_modif_metabolic_enz"/>
</dbReference>
<dbReference type="EMBL" id="JADBEM010000001">
    <property type="protein sequence ID" value="MBE1607324.1"/>
    <property type="molecule type" value="Genomic_DNA"/>
</dbReference>
<dbReference type="RefSeq" id="WP_192751289.1">
    <property type="nucleotide sequence ID" value="NZ_BAABJL010000039.1"/>
</dbReference>
<dbReference type="AlphaFoldDB" id="A0A927RA79"/>
<reference evidence="2" key="1">
    <citation type="submission" date="2020-10" db="EMBL/GenBank/DDBJ databases">
        <title>Sequencing the genomes of 1000 actinobacteria strains.</title>
        <authorList>
            <person name="Klenk H.-P."/>
        </authorList>
    </citation>
    <scope>NUCLEOTIDE SEQUENCE</scope>
    <source>
        <strain evidence="2">DSM 45354</strain>
    </source>
</reference>
<organism evidence="2 3">
    <name type="scientific">Actinopolymorpha pittospori</name>
    <dbReference type="NCBI Taxonomy" id="648752"/>
    <lineage>
        <taxon>Bacteria</taxon>
        <taxon>Bacillati</taxon>
        <taxon>Actinomycetota</taxon>
        <taxon>Actinomycetes</taxon>
        <taxon>Propionibacteriales</taxon>
        <taxon>Actinopolymorphaceae</taxon>
        <taxon>Actinopolymorpha</taxon>
    </lineage>
</organism>
<evidence type="ECO:0000313" key="2">
    <source>
        <dbReference type="EMBL" id="MBE1607324.1"/>
    </source>
</evidence>
<dbReference type="InterPro" id="IPR001509">
    <property type="entry name" value="Epimerase_deHydtase"/>
</dbReference>
<dbReference type="Proteomes" id="UP000638648">
    <property type="component" value="Unassembled WGS sequence"/>
</dbReference>
<name>A0A927RA79_9ACTN</name>
<accession>A0A927RA79</accession>
<gene>
    <name evidence="2" type="ORF">HEB94_004172</name>
</gene>
<dbReference type="InterPro" id="IPR036291">
    <property type="entry name" value="NAD(P)-bd_dom_sf"/>
</dbReference>
<dbReference type="Pfam" id="PF01370">
    <property type="entry name" value="Epimerase"/>
    <property type="match status" value="1"/>
</dbReference>
<proteinExistence type="predicted"/>
<dbReference type="SUPFAM" id="SSF51735">
    <property type="entry name" value="NAD(P)-binding Rossmann-fold domains"/>
    <property type="match status" value="1"/>
</dbReference>